<organism evidence="2 3">
    <name type="scientific">Psylliodes chrysocephalus</name>
    <dbReference type="NCBI Taxonomy" id="3402493"/>
    <lineage>
        <taxon>Eukaryota</taxon>
        <taxon>Metazoa</taxon>
        <taxon>Ecdysozoa</taxon>
        <taxon>Arthropoda</taxon>
        <taxon>Hexapoda</taxon>
        <taxon>Insecta</taxon>
        <taxon>Pterygota</taxon>
        <taxon>Neoptera</taxon>
        <taxon>Endopterygota</taxon>
        <taxon>Coleoptera</taxon>
        <taxon>Polyphaga</taxon>
        <taxon>Cucujiformia</taxon>
        <taxon>Chrysomeloidea</taxon>
        <taxon>Chrysomelidae</taxon>
        <taxon>Galerucinae</taxon>
        <taxon>Alticini</taxon>
        <taxon>Psylliodes</taxon>
    </lineage>
</organism>
<sequence length="488" mass="55194">MKAIILLLCLGFIYLANAESDICYNSKEECHSTNYETYVECVRKRQKRSTNCYSDDCEDNNNCIDTCGQCDCNSCNYNNCHSSCNNCCNSCCSNYVPCHTNHCCHKTCHAQCTNSSCRSSCRKNCFETVREKTEEKIERERVIESAGGSTYSNITNLNRHNVTTIIHLNNVINNTNVIDVPIVVNNTNNQNITLYNEEASAGSTGVITERCCTVISPRQCVTSPKPRCFHYRSKQCGPFCTADIVHKEQQQICQSDYPGAPPKCSQNVFYIPQPQPKCTYQSVWPYVSCGIKKQETCQGCYSHYVDRQSTNYLGCPSQCYDDGYGMGSMYRQGPMYRQWYSHAPCYDCLGYQNPAVGYGGYQPYVGGYPPYPPLYQPQSMPYNPQFSENDTDSNIPVMNYGGYNPAAEPATNLDIQPGYINPPVQYYDARLPREVEIEVKYEPSSNAQAEVKIKKEGDFDIVPPVEFEKNIDIIDIDSIGNAKEKKMR</sequence>
<dbReference type="Proteomes" id="UP001153636">
    <property type="component" value="Chromosome 6"/>
</dbReference>
<dbReference type="EMBL" id="OV651818">
    <property type="protein sequence ID" value="CAH1111925.1"/>
    <property type="molecule type" value="Genomic_DNA"/>
</dbReference>
<proteinExistence type="predicted"/>
<feature type="chain" id="PRO_5040162057" evidence="1">
    <location>
        <begin position="19"/>
        <end position="488"/>
    </location>
</feature>
<name>A0A9P0D7P6_9CUCU</name>
<dbReference type="OrthoDB" id="7694007at2759"/>
<accession>A0A9P0D7P6</accession>
<keyword evidence="3" id="KW-1185">Reference proteome</keyword>
<keyword evidence="1" id="KW-0732">Signal</keyword>
<dbReference type="AlphaFoldDB" id="A0A9P0D7P6"/>
<evidence type="ECO:0000313" key="3">
    <source>
        <dbReference type="Proteomes" id="UP001153636"/>
    </source>
</evidence>
<reference evidence="2" key="1">
    <citation type="submission" date="2022-01" db="EMBL/GenBank/DDBJ databases">
        <authorList>
            <person name="King R."/>
        </authorList>
    </citation>
    <scope>NUCLEOTIDE SEQUENCE</scope>
</reference>
<gene>
    <name evidence="2" type="ORF">PSYICH_LOCUS11763</name>
</gene>
<feature type="signal peptide" evidence="1">
    <location>
        <begin position="1"/>
        <end position="18"/>
    </location>
</feature>
<evidence type="ECO:0000256" key="1">
    <source>
        <dbReference type="SAM" id="SignalP"/>
    </source>
</evidence>
<evidence type="ECO:0000313" key="2">
    <source>
        <dbReference type="EMBL" id="CAH1111925.1"/>
    </source>
</evidence>
<protein>
    <submittedName>
        <fullName evidence="2">Uncharacterized protein</fullName>
    </submittedName>
</protein>